<evidence type="ECO:0000313" key="3">
    <source>
        <dbReference type="EMBL" id="VDO99719.1"/>
    </source>
</evidence>
<keyword evidence="4" id="KW-1185">Reference proteome</keyword>
<feature type="transmembrane region" description="Helical" evidence="2">
    <location>
        <begin position="296"/>
        <end position="316"/>
    </location>
</feature>
<feature type="transmembrane region" description="Helical" evidence="2">
    <location>
        <begin position="356"/>
        <end position="375"/>
    </location>
</feature>
<evidence type="ECO:0000313" key="5">
    <source>
        <dbReference type="WBParaSite" id="SBAD_0000315801-mRNA-1"/>
    </source>
</evidence>
<dbReference type="InterPro" id="IPR011701">
    <property type="entry name" value="MFS"/>
</dbReference>
<reference evidence="5" key="1">
    <citation type="submission" date="2016-06" db="UniProtKB">
        <authorList>
            <consortium name="WormBaseParasite"/>
        </authorList>
    </citation>
    <scope>IDENTIFICATION</scope>
</reference>
<feature type="transmembrane region" description="Helical" evidence="2">
    <location>
        <begin position="266"/>
        <end position="284"/>
    </location>
</feature>
<feature type="transmembrane region" description="Helical" evidence="2">
    <location>
        <begin position="231"/>
        <end position="251"/>
    </location>
</feature>
<dbReference type="OrthoDB" id="2213137at2759"/>
<dbReference type="Proteomes" id="UP000270296">
    <property type="component" value="Unassembled WGS sequence"/>
</dbReference>
<name>A0A183IHB9_9BILA</name>
<dbReference type="InterPro" id="IPR036259">
    <property type="entry name" value="MFS_trans_sf"/>
</dbReference>
<evidence type="ECO:0000256" key="2">
    <source>
        <dbReference type="SAM" id="Phobius"/>
    </source>
</evidence>
<protein>
    <submittedName>
        <fullName evidence="5">MFS domain-containing protein</fullName>
    </submittedName>
</protein>
<dbReference type="GO" id="GO:0008028">
    <property type="term" value="F:monocarboxylic acid transmembrane transporter activity"/>
    <property type="evidence" value="ECO:0007669"/>
    <property type="project" value="TreeGrafter"/>
</dbReference>
<dbReference type="WBParaSite" id="SBAD_0000315801-mRNA-1">
    <property type="protein sequence ID" value="SBAD_0000315801-mRNA-1"/>
    <property type="gene ID" value="SBAD_0000315801"/>
</dbReference>
<dbReference type="AlphaFoldDB" id="A0A183IHB9"/>
<evidence type="ECO:0000313" key="4">
    <source>
        <dbReference type="Proteomes" id="UP000270296"/>
    </source>
</evidence>
<dbReference type="PANTHER" id="PTHR11360:SF238">
    <property type="entry name" value="SD10469P"/>
    <property type="match status" value="1"/>
</dbReference>
<dbReference type="EMBL" id="UZAM01007525">
    <property type="protein sequence ID" value="VDO99719.1"/>
    <property type="molecule type" value="Genomic_DNA"/>
</dbReference>
<dbReference type="Gene3D" id="1.20.1250.20">
    <property type="entry name" value="MFS general substrate transporter like domains"/>
    <property type="match status" value="1"/>
</dbReference>
<proteinExistence type="predicted"/>
<dbReference type="SUPFAM" id="SSF103473">
    <property type="entry name" value="MFS general substrate transporter"/>
    <property type="match status" value="1"/>
</dbReference>
<feature type="transmembrane region" description="Helical" evidence="2">
    <location>
        <begin position="322"/>
        <end position="349"/>
    </location>
</feature>
<accession>A0A183IHB9</accession>
<keyword evidence="2" id="KW-0812">Transmembrane</keyword>
<keyword evidence="2" id="KW-1133">Transmembrane helix</keyword>
<dbReference type="PANTHER" id="PTHR11360">
    <property type="entry name" value="MONOCARBOXYLATE TRANSPORTER"/>
    <property type="match status" value="1"/>
</dbReference>
<dbReference type="Pfam" id="PF07690">
    <property type="entry name" value="MFS_1"/>
    <property type="match status" value="1"/>
</dbReference>
<reference evidence="3 4" key="2">
    <citation type="submission" date="2018-11" db="EMBL/GenBank/DDBJ databases">
        <authorList>
            <consortium name="Pathogen Informatics"/>
        </authorList>
    </citation>
    <scope>NUCLEOTIDE SEQUENCE [LARGE SCALE GENOMIC DNA]</scope>
</reference>
<feature type="transmembrane region" description="Helical" evidence="2">
    <location>
        <begin position="20"/>
        <end position="37"/>
    </location>
</feature>
<organism evidence="5">
    <name type="scientific">Soboliphyme baturini</name>
    <dbReference type="NCBI Taxonomy" id="241478"/>
    <lineage>
        <taxon>Eukaryota</taxon>
        <taxon>Metazoa</taxon>
        <taxon>Ecdysozoa</taxon>
        <taxon>Nematoda</taxon>
        <taxon>Enoplea</taxon>
        <taxon>Dorylaimia</taxon>
        <taxon>Dioctophymatida</taxon>
        <taxon>Dioctophymatoidea</taxon>
        <taxon>Soboliphymatidae</taxon>
        <taxon>Soboliphyme</taxon>
    </lineage>
</organism>
<feature type="compositionally biased region" description="Basic and acidic residues" evidence="1">
    <location>
        <begin position="64"/>
        <end position="77"/>
    </location>
</feature>
<gene>
    <name evidence="3" type="ORF">SBAD_LOCUS3014</name>
</gene>
<feature type="region of interest" description="Disordered" evidence="1">
    <location>
        <begin position="61"/>
        <end position="83"/>
    </location>
</feature>
<sequence length="377" mass="41988">MALGPLLLFLNEKYMWQDTTLILTGIILNCAVCCALYRPLKPTKAQQDSFEQTLAQHMQSAEEDLCRPKPVEDDSARSRSSSITSDAMSDLFTLENSSVRSMKRDRFSRQRWFSERVDDDVSLDSMPPMLFRKCSLPPETIMNRMKNVKRITRHSITKINRPLNRKDIFLSMASISTLDKMTVPGKTTTEPAEVSTSVMEHVTVEPENLWETLKRTLADLLDTSLLLSPTYIAFVLQSGLVCFASMIPFIYLPPQAMSLGYAEKETTLLITYIGAVNIAGRVSCGYISDKPNIDPLSVQNVTVLLAGIATVLLPFAKLYWLLILYCAFFGLALASFYALRTIVCVNLLGIEKLTNAFGISLIFYGIAGLFGSPTAGK</sequence>
<dbReference type="InterPro" id="IPR050327">
    <property type="entry name" value="Proton-linked_MCT"/>
</dbReference>
<keyword evidence="2" id="KW-0472">Membrane</keyword>
<evidence type="ECO:0000256" key="1">
    <source>
        <dbReference type="SAM" id="MobiDB-lite"/>
    </source>
</evidence>